<dbReference type="STRING" id="1121895.GCA_000378485_00918"/>
<dbReference type="EMBL" id="JRLX01000028">
    <property type="protein sequence ID" value="KGO85055.1"/>
    <property type="molecule type" value="Genomic_DNA"/>
</dbReference>
<dbReference type="RefSeq" id="WP_020212044.1">
    <property type="nucleotide sequence ID" value="NZ_JRLX01000028.1"/>
</dbReference>
<dbReference type="Proteomes" id="UP000030152">
    <property type="component" value="Unassembled WGS sequence"/>
</dbReference>
<evidence type="ECO:0000313" key="4">
    <source>
        <dbReference type="Proteomes" id="UP000030152"/>
    </source>
</evidence>
<dbReference type="InterPro" id="IPR011250">
    <property type="entry name" value="OMP/PagP_B-barrel"/>
</dbReference>
<organism evidence="3 4">
    <name type="scientific">Flavobacterium rivuli WB 3.3-2 = DSM 21788</name>
    <dbReference type="NCBI Taxonomy" id="1121895"/>
    <lineage>
        <taxon>Bacteria</taxon>
        <taxon>Pseudomonadati</taxon>
        <taxon>Bacteroidota</taxon>
        <taxon>Flavobacteriia</taxon>
        <taxon>Flavobacteriales</taxon>
        <taxon>Flavobacteriaceae</taxon>
        <taxon>Flavobacterium</taxon>
    </lineage>
</organism>
<dbReference type="eggNOG" id="COG3637">
    <property type="taxonomic scope" value="Bacteria"/>
</dbReference>
<feature type="signal peptide" evidence="1">
    <location>
        <begin position="1"/>
        <end position="20"/>
    </location>
</feature>
<dbReference type="SUPFAM" id="SSF56925">
    <property type="entry name" value="OMPA-like"/>
    <property type="match status" value="1"/>
</dbReference>
<keyword evidence="1" id="KW-0732">Signal</keyword>
<dbReference type="AlphaFoldDB" id="A0A0A2M9T8"/>
<reference evidence="3 4" key="1">
    <citation type="submission" date="2013-09" db="EMBL/GenBank/DDBJ databases">
        <authorList>
            <person name="Zeng Z."/>
            <person name="Chen C."/>
        </authorList>
    </citation>
    <scope>NUCLEOTIDE SEQUENCE [LARGE SCALE GENOMIC DNA]</scope>
    <source>
        <strain evidence="3 4">WB 3.3-2</strain>
    </source>
</reference>
<evidence type="ECO:0000313" key="3">
    <source>
        <dbReference type="EMBL" id="KGO85055.1"/>
    </source>
</evidence>
<comment type="caution">
    <text evidence="3">The sequence shown here is derived from an EMBL/GenBank/DDBJ whole genome shotgun (WGS) entry which is preliminary data.</text>
</comment>
<feature type="domain" description="Outer membrane protein beta-barrel" evidence="2">
    <location>
        <begin position="20"/>
        <end position="183"/>
    </location>
</feature>
<keyword evidence="4" id="KW-1185">Reference proteome</keyword>
<gene>
    <name evidence="3" type="ORF">Q765_18100</name>
</gene>
<name>A0A0A2M9T8_9FLAO</name>
<protein>
    <recommendedName>
        <fullName evidence="2">Outer membrane protein beta-barrel domain-containing protein</fullName>
    </recommendedName>
</protein>
<feature type="chain" id="PRO_5001991097" description="Outer membrane protein beta-barrel domain-containing protein" evidence="1">
    <location>
        <begin position="21"/>
        <end position="205"/>
    </location>
</feature>
<proteinExistence type="predicted"/>
<evidence type="ECO:0000259" key="2">
    <source>
        <dbReference type="Pfam" id="PF13568"/>
    </source>
</evidence>
<dbReference type="Gene3D" id="2.40.160.20">
    <property type="match status" value="1"/>
</dbReference>
<dbReference type="Pfam" id="PF13568">
    <property type="entry name" value="OMP_b-brl_2"/>
    <property type="match status" value="1"/>
</dbReference>
<accession>A0A0A2M9T8</accession>
<sequence length="205" mass="21709">MKKIILSAALLMAVGFSAKAQEDVKLGIKAGVNFANFGGDVEDADSRTGFHAGVVAEFKLSENFSIQPELLYSQMGSKFEASGSFAGVAYSLEQTSKFDYLSLPILAKYYIIEGLSIEAGPQVGYLLSAKNEVKGSGSDELLTSGDVKDGSKSVDFGLAGGLAYDLPMGVFFQARYYAGISNVNDGDGDLDVKNSALQLSVGYKF</sequence>
<dbReference type="InterPro" id="IPR025665">
    <property type="entry name" value="Beta-barrel_OMP_2"/>
</dbReference>
<dbReference type="OrthoDB" id="947434at2"/>
<evidence type="ECO:0000256" key="1">
    <source>
        <dbReference type="SAM" id="SignalP"/>
    </source>
</evidence>